<proteinExistence type="predicted"/>
<dbReference type="EMBL" id="JARGYC010000030">
    <property type="protein sequence ID" value="MDF0601560.1"/>
    <property type="molecule type" value="Genomic_DNA"/>
</dbReference>
<reference evidence="1" key="1">
    <citation type="submission" date="2023-03" db="EMBL/GenBank/DDBJ databases">
        <title>Multiphase analysis and comparison of six strains from genera Psychromarinibacter, Lutimaribacter, and Maritimibacter, including a novel species: Psychromarinibacter sediminicola sp. nov.</title>
        <authorList>
            <person name="Wang Y.-H."/>
            <person name="Ye M.-Q."/>
            <person name="Du Z.-J."/>
        </authorList>
    </citation>
    <scope>NUCLEOTIDE SEQUENCE</scope>
    <source>
        <strain evidence="1">C21-152</strain>
    </source>
</reference>
<comment type="caution">
    <text evidence="1">The sequence shown here is derived from an EMBL/GenBank/DDBJ whole genome shotgun (WGS) entry which is preliminary data.</text>
</comment>
<name>A0AAE3NV65_9RHOB</name>
<dbReference type="Proteomes" id="UP001220964">
    <property type="component" value="Unassembled WGS sequence"/>
</dbReference>
<dbReference type="AlphaFoldDB" id="A0AAE3NV65"/>
<evidence type="ECO:0000313" key="1">
    <source>
        <dbReference type="EMBL" id="MDF0601560.1"/>
    </source>
</evidence>
<organism evidence="1 2">
    <name type="scientific">Psychromarinibacter sediminicola</name>
    <dbReference type="NCBI Taxonomy" id="3033385"/>
    <lineage>
        <taxon>Bacteria</taxon>
        <taxon>Pseudomonadati</taxon>
        <taxon>Pseudomonadota</taxon>
        <taxon>Alphaproteobacteria</taxon>
        <taxon>Rhodobacterales</taxon>
        <taxon>Paracoccaceae</taxon>
        <taxon>Psychromarinibacter</taxon>
    </lineage>
</organism>
<sequence>MSPKDHGPKAELLALIPRVQPLPGEDGAQLEALRKAIMAQLEPTLPLQVALVERIVECHWDHFRSLTLTRDLEIANRRKAVLGLLSSNGTTVVPEQEHLGLAEAAVSENSAARKSAMITLEVKYRISESDIRAQAYLDHMTAMEAMERRPMRNDQRLRDLMKYYWDLKQADTLDQVPDAEVM</sequence>
<gene>
    <name evidence="1" type="ORF">P1J78_12515</name>
</gene>
<accession>A0AAE3NV65</accession>
<evidence type="ECO:0000313" key="2">
    <source>
        <dbReference type="Proteomes" id="UP001220964"/>
    </source>
</evidence>
<keyword evidence="2" id="KW-1185">Reference proteome</keyword>
<dbReference type="RefSeq" id="WP_275567701.1">
    <property type="nucleotide sequence ID" value="NZ_JARGYC010000030.1"/>
</dbReference>
<protein>
    <submittedName>
        <fullName evidence="1">Uncharacterized protein</fullName>
    </submittedName>
</protein>